<dbReference type="KEGG" id="dku:Desku_2730"/>
<evidence type="ECO:0000313" key="2">
    <source>
        <dbReference type="EMBL" id="AEG16246.1"/>
    </source>
</evidence>
<organism evidence="2 3">
    <name type="scientific">Desulfofundulus kuznetsovii (strain DSM 6115 / VKM B-1805 / 17)</name>
    <name type="common">Desulfotomaculum kuznetsovii</name>
    <dbReference type="NCBI Taxonomy" id="760568"/>
    <lineage>
        <taxon>Bacteria</taxon>
        <taxon>Bacillati</taxon>
        <taxon>Bacillota</taxon>
        <taxon>Clostridia</taxon>
        <taxon>Eubacteriales</taxon>
        <taxon>Peptococcaceae</taxon>
        <taxon>Desulfofundulus</taxon>
    </lineage>
</organism>
<keyword evidence="1" id="KW-0732">Signal</keyword>
<feature type="chain" id="PRO_5043605502" evidence="1">
    <location>
        <begin position="31"/>
        <end position="60"/>
    </location>
</feature>
<evidence type="ECO:0000313" key="3">
    <source>
        <dbReference type="Proteomes" id="UP000009229"/>
    </source>
</evidence>
<accession>A0AAU8PDR7</accession>
<evidence type="ECO:0000256" key="1">
    <source>
        <dbReference type="SAM" id="SignalP"/>
    </source>
</evidence>
<dbReference type="Proteomes" id="UP000009229">
    <property type="component" value="Chromosome"/>
</dbReference>
<keyword evidence="3" id="KW-1185">Reference proteome</keyword>
<dbReference type="EMBL" id="CP002770">
    <property type="protein sequence ID" value="AEG16246.1"/>
    <property type="molecule type" value="Genomic_DNA"/>
</dbReference>
<reference evidence="3" key="1">
    <citation type="submission" date="2011-05" db="EMBL/GenBank/DDBJ databases">
        <title>Complete sequence of Desulfotomaculum kuznetsovii DSM 6115.</title>
        <authorList>
            <person name="Lucas S."/>
            <person name="Han J."/>
            <person name="Lapidus A."/>
            <person name="Cheng J.-F."/>
            <person name="Goodwin L."/>
            <person name="Pitluck S."/>
            <person name="Peters L."/>
            <person name="Mikhailova N."/>
            <person name="Lu M."/>
            <person name="Saunders E."/>
            <person name="Han C."/>
            <person name="Tapia R."/>
            <person name="Land M."/>
            <person name="Hauser L."/>
            <person name="Kyrpides N."/>
            <person name="Ivanova N."/>
            <person name="Pagani I."/>
            <person name="Nazina T."/>
            <person name="Ivanova A."/>
            <person name="Parshina S."/>
            <person name="Kuever J."/>
            <person name="Muyzer G."/>
            <person name="Plugge C."/>
            <person name="Stams A."/>
            <person name="Woyke T."/>
        </authorList>
    </citation>
    <scope>NUCLEOTIDE SEQUENCE [LARGE SCALE GENOMIC DNA]</scope>
    <source>
        <strain evidence="3">DSM 6115 / VKM B-1805 / 17</strain>
    </source>
</reference>
<name>A0AAU8PDR7_DESK7</name>
<gene>
    <name evidence="2" type="ordered locus">Desku_2730</name>
</gene>
<proteinExistence type="predicted"/>
<dbReference type="AlphaFoldDB" id="A0AAU8PDR7"/>
<protein>
    <submittedName>
        <fullName evidence="2">Uncharacterized protein</fullName>
    </submittedName>
</protein>
<sequence>MRSLHSKTLAVFLTLLLTVFAGLLAAPASAHTVEEGLVATESSSGGDIQPNHVITGDLAV</sequence>
<feature type="signal peptide" evidence="1">
    <location>
        <begin position="1"/>
        <end position="30"/>
    </location>
</feature>